<feature type="domain" description="Sporulation membrane protein YtrI C-terminal" evidence="3">
    <location>
        <begin position="80"/>
        <end position="163"/>
    </location>
</feature>
<keyword evidence="1" id="KW-0175">Coiled coil</keyword>
<evidence type="ECO:0000313" key="5">
    <source>
        <dbReference type="Proteomes" id="UP000295632"/>
    </source>
</evidence>
<organism evidence="4 5">
    <name type="scientific">Aureibacillus halotolerans</name>
    <dbReference type="NCBI Taxonomy" id="1508390"/>
    <lineage>
        <taxon>Bacteria</taxon>
        <taxon>Bacillati</taxon>
        <taxon>Bacillota</taxon>
        <taxon>Bacilli</taxon>
        <taxon>Bacillales</taxon>
        <taxon>Bacillaceae</taxon>
        <taxon>Aureibacillus</taxon>
    </lineage>
</organism>
<dbReference type="AlphaFoldDB" id="A0A4R6TZR2"/>
<keyword evidence="2" id="KW-1133">Transmembrane helix</keyword>
<keyword evidence="2" id="KW-0472">Membrane</keyword>
<keyword evidence="5" id="KW-1185">Reference proteome</keyword>
<dbReference type="EMBL" id="SNYJ01000008">
    <property type="protein sequence ID" value="TDQ39131.1"/>
    <property type="molecule type" value="Genomic_DNA"/>
</dbReference>
<name>A0A4R6TZR2_9BACI</name>
<gene>
    <name evidence="4" type="ORF">EV213_10878</name>
</gene>
<accession>A0A4R6TZR2</accession>
<proteinExistence type="predicted"/>
<sequence>MHVPPYYKKPEWQQFLAGAAIGALLGWIVFLFIHGETQDIQASKINHQSAEIRHLKQRIDVMEEDYRTLNETNEKKLKIQQIKVEFTAEAKEKYRSSAHTLHLLRQAAEEELHPLLTKNIEEVAANRTYVIKAIENKTYTIDQRSYHLEVKEMYLYKTLELLLVVSHE</sequence>
<comment type="caution">
    <text evidence="4">The sequence shown here is derived from an EMBL/GenBank/DDBJ whole genome shotgun (WGS) entry which is preliminary data.</text>
</comment>
<feature type="coiled-coil region" evidence="1">
    <location>
        <begin position="45"/>
        <end position="72"/>
    </location>
</feature>
<evidence type="ECO:0000256" key="2">
    <source>
        <dbReference type="SAM" id="Phobius"/>
    </source>
</evidence>
<keyword evidence="2" id="KW-0812">Transmembrane</keyword>
<dbReference type="InterPro" id="IPR058620">
    <property type="entry name" value="YtrI_C"/>
</dbReference>
<dbReference type="InterPro" id="IPR048198">
    <property type="entry name" value="YtrI"/>
</dbReference>
<reference evidence="4 5" key="1">
    <citation type="submission" date="2019-03" db="EMBL/GenBank/DDBJ databases">
        <title>Genomic Encyclopedia of Type Strains, Phase IV (KMG-IV): sequencing the most valuable type-strain genomes for metagenomic binning, comparative biology and taxonomic classification.</title>
        <authorList>
            <person name="Goeker M."/>
        </authorList>
    </citation>
    <scope>NUCLEOTIDE SEQUENCE [LARGE SCALE GENOMIC DNA]</scope>
    <source>
        <strain evidence="4 5">DSM 28697</strain>
    </source>
</reference>
<dbReference type="NCBIfam" id="NF041479">
    <property type="entry name" value="spor_membprot_YtrI"/>
    <property type="match status" value="1"/>
</dbReference>
<dbReference type="RefSeq" id="WP_133580568.1">
    <property type="nucleotide sequence ID" value="NZ_SNYJ01000008.1"/>
</dbReference>
<evidence type="ECO:0000259" key="3">
    <source>
        <dbReference type="Pfam" id="PF26347"/>
    </source>
</evidence>
<dbReference type="Pfam" id="PF26347">
    <property type="entry name" value="YtrI_sporulation"/>
    <property type="match status" value="1"/>
</dbReference>
<dbReference type="OrthoDB" id="2691164at2"/>
<protein>
    <recommendedName>
        <fullName evidence="3">Sporulation membrane protein YtrI C-terminal domain-containing protein</fullName>
    </recommendedName>
</protein>
<dbReference type="Proteomes" id="UP000295632">
    <property type="component" value="Unassembled WGS sequence"/>
</dbReference>
<feature type="transmembrane region" description="Helical" evidence="2">
    <location>
        <begin position="12"/>
        <end position="33"/>
    </location>
</feature>
<evidence type="ECO:0000313" key="4">
    <source>
        <dbReference type="EMBL" id="TDQ39131.1"/>
    </source>
</evidence>
<evidence type="ECO:0000256" key="1">
    <source>
        <dbReference type="SAM" id="Coils"/>
    </source>
</evidence>